<dbReference type="PANTHER" id="PTHR37810">
    <property type="entry name" value="IMMUNITY PROTEIN SDPI"/>
    <property type="match status" value="1"/>
</dbReference>
<dbReference type="Pfam" id="PF07853">
    <property type="entry name" value="DUF1648"/>
    <property type="match status" value="1"/>
</dbReference>
<dbReference type="PANTHER" id="PTHR37810:SF5">
    <property type="entry name" value="IMMUNITY PROTEIN SDPI"/>
    <property type="match status" value="1"/>
</dbReference>
<proteinExistence type="predicted"/>
<dbReference type="PIRSF" id="PIRSF038959">
    <property type="entry name" value="SdpI"/>
    <property type="match status" value="1"/>
</dbReference>
<feature type="transmembrane region" description="Helical" evidence="1">
    <location>
        <begin position="91"/>
        <end position="112"/>
    </location>
</feature>
<organism evidence="3 4">
    <name type="scientific">Candidatus Fervidibacter japonicus</name>
    <dbReference type="NCBI Taxonomy" id="2035412"/>
    <lineage>
        <taxon>Bacteria</taxon>
        <taxon>Candidatus Fervidibacterota</taxon>
        <taxon>Candidatus Fervidibacter</taxon>
    </lineage>
</organism>
<dbReference type="EMBL" id="BEHT01000040">
    <property type="protein sequence ID" value="GBC99850.1"/>
    <property type="molecule type" value="Genomic_DNA"/>
</dbReference>
<evidence type="ECO:0000259" key="2">
    <source>
        <dbReference type="Pfam" id="PF07853"/>
    </source>
</evidence>
<dbReference type="InterPro" id="IPR012867">
    <property type="entry name" value="DUF1648"/>
</dbReference>
<feature type="transmembrane region" description="Helical" evidence="1">
    <location>
        <begin position="189"/>
        <end position="210"/>
    </location>
</feature>
<protein>
    <submittedName>
        <fullName evidence="3">Immunity protein SdpI</fullName>
    </submittedName>
</protein>
<feature type="transmembrane region" description="Helical" evidence="1">
    <location>
        <begin position="55"/>
        <end position="79"/>
    </location>
</feature>
<keyword evidence="1" id="KW-0812">Transmembrane</keyword>
<comment type="caution">
    <text evidence="3">The sequence shown here is derived from an EMBL/GenBank/DDBJ whole genome shotgun (WGS) entry which is preliminary data.</text>
</comment>
<dbReference type="Proteomes" id="UP000236173">
    <property type="component" value="Unassembled WGS sequence"/>
</dbReference>
<name>A0A2H5XF95_9BACT</name>
<keyword evidence="1" id="KW-0472">Membrane</keyword>
<gene>
    <name evidence="3" type="primary">sdpI</name>
    <name evidence="3" type="ORF">HRbin17_02381</name>
</gene>
<feature type="transmembrane region" description="Helical" evidence="1">
    <location>
        <begin position="164"/>
        <end position="183"/>
    </location>
</feature>
<accession>A0A2H5XF95</accession>
<feature type="transmembrane region" description="Helical" evidence="1">
    <location>
        <begin position="118"/>
        <end position="134"/>
    </location>
</feature>
<dbReference type="AlphaFoldDB" id="A0A2H5XF95"/>
<evidence type="ECO:0000313" key="3">
    <source>
        <dbReference type="EMBL" id="GBC99850.1"/>
    </source>
</evidence>
<reference evidence="4" key="1">
    <citation type="submission" date="2017-09" db="EMBL/GenBank/DDBJ databases">
        <title>Metaegenomics of thermophilic ammonia-oxidizing enrichment culture.</title>
        <authorList>
            <person name="Kato S."/>
            <person name="Suzuki K."/>
        </authorList>
    </citation>
    <scope>NUCLEOTIDE SEQUENCE [LARGE SCALE GENOMIC DNA]</scope>
</reference>
<dbReference type="Pfam" id="PF13630">
    <property type="entry name" value="SdpI"/>
    <property type="match status" value="1"/>
</dbReference>
<evidence type="ECO:0000256" key="1">
    <source>
        <dbReference type="SAM" id="Phobius"/>
    </source>
</evidence>
<dbReference type="GO" id="GO:0009636">
    <property type="term" value="P:response to toxic substance"/>
    <property type="evidence" value="ECO:0007669"/>
    <property type="project" value="TreeGrafter"/>
</dbReference>
<dbReference type="InterPro" id="IPR026272">
    <property type="entry name" value="SdpI"/>
</dbReference>
<keyword evidence="1" id="KW-1133">Transmembrane helix</keyword>
<evidence type="ECO:0000313" key="4">
    <source>
        <dbReference type="Proteomes" id="UP000236173"/>
    </source>
</evidence>
<feature type="domain" description="DUF1648" evidence="2">
    <location>
        <begin position="20"/>
        <end position="62"/>
    </location>
</feature>
<sequence length="218" mass="24295">MVQGRRDAALMALAGGLWTGICWLLAQLAYPHLPPKVPVHFNLYWQPDGWASKGVLLWLMPLTVAIVWAVIGAVTSLATVQERRLLWQVQWWIGMFMVAVQGSLLLTALGWLHSPRPILMPALGLLLVAIGRLCPQLPQNRFVGVRVPWTLKDEVVWRQVHQVAGLWLTALGVGFVTVAVLPLPVWTDAVLMLSLLAIFVALCSYAVRLYRRRSAQTP</sequence>
<dbReference type="InterPro" id="IPR025962">
    <property type="entry name" value="SdpI/YhfL"/>
</dbReference>